<name>A0A918BPS4_9ACTN</name>
<accession>A0A918BPS4</accession>
<feature type="compositionally biased region" description="Basic and acidic residues" evidence="1">
    <location>
        <begin position="1"/>
        <end position="28"/>
    </location>
</feature>
<feature type="region of interest" description="Disordered" evidence="1">
    <location>
        <begin position="1"/>
        <end position="36"/>
    </location>
</feature>
<evidence type="ECO:0000313" key="3">
    <source>
        <dbReference type="Proteomes" id="UP000620156"/>
    </source>
</evidence>
<protein>
    <submittedName>
        <fullName evidence="2">Uncharacterized protein</fullName>
    </submittedName>
</protein>
<gene>
    <name evidence="2" type="ORF">GCM10010145_61300</name>
</gene>
<comment type="caution">
    <text evidence="2">The sequence shown here is derived from an EMBL/GenBank/DDBJ whole genome shotgun (WGS) entry which is preliminary data.</text>
</comment>
<organism evidence="2 3">
    <name type="scientific">Streptomyces ruber</name>
    <dbReference type="NCBI Taxonomy" id="83378"/>
    <lineage>
        <taxon>Bacteria</taxon>
        <taxon>Bacillati</taxon>
        <taxon>Actinomycetota</taxon>
        <taxon>Actinomycetes</taxon>
        <taxon>Kitasatosporales</taxon>
        <taxon>Streptomycetaceae</taxon>
        <taxon>Streptomyces</taxon>
    </lineage>
</organism>
<dbReference type="EMBL" id="BMQK01000021">
    <property type="protein sequence ID" value="GGQ83501.1"/>
    <property type="molecule type" value="Genomic_DNA"/>
</dbReference>
<reference evidence="2" key="1">
    <citation type="journal article" date="2014" name="Int. J. Syst. Evol. Microbiol.">
        <title>Complete genome sequence of Corynebacterium casei LMG S-19264T (=DSM 44701T), isolated from a smear-ripened cheese.</title>
        <authorList>
            <consortium name="US DOE Joint Genome Institute (JGI-PGF)"/>
            <person name="Walter F."/>
            <person name="Albersmeier A."/>
            <person name="Kalinowski J."/>
            <person name="Ruckert C."/>
        </authorList>
    </citation>
    <scope>NUCLEOTIDE SEQUENCE</scope>
    <source>
        <strain evidence="2">JCM 3131</strain>
    </source>
</reference>
<evidence type="ECO:0000313" key="2">
    <source>
        <dbReference type="EMBL" id="GGQ83501.1"/>
    </source>
</evidence>
<evidence type="ECO:0000256" key="1">
    <source>
        <dbReference type="SAM" id="MobiDB-lite"/>
    </source>
</evidence>
<dbReference type="AlphaFoldDB" id="A0A918BPS4"/>
<dbReference type="Proteomes" id="UP000620156">
    <property type="component" value="Unassembled WGS sequence"/>
</dbReference>
<sequence length="83" mass="8652">MLAAADREADGAHPLEHRADEHPGRHINTDPTKGTLTIGGPIVDGPLTGDTFTVVPVVVHPNPDCATKGLTDLTFTAAQVAFN</sequence>
<keyword evidence="3" id="KW-1185">Reference proteome</keyword>
<dbReference type="RefSeq" id="WP_189220156.1">
    <property type="nucleotide sequence ID" value="NZ_BMQK01000021.1"/>
</dbReference>
<reference evidence="2" key="2">
    <citation type="submission" date="2020-09" db="EMBL/GenBank/DDBJ databases">
        <authorList>
            <person name="Sun Q."/>
            <person name="Ohkuma M."/>
        </authorList>
    </citation>
    <scope>NUCLEOTIDE SEQUENCE</scope>
    <source>
        <strain evidence="2">JCM 3131</strain>
    </source>
</reference>
<proteinExistence type="predicted"/>